<organism evidence="2 3">
    <name type="scientific">Cohaesibacter gelatinilyticus</name>
    <dbReference type="NCBI Taxonomy" id="372072"/>
    <lineage>
        <taxon>Bacteria</taxon>
        <taxon>Pseudomonadati</taxon>
        <taxon>Pseudomonadota</taxon>
        <taxon>Alphaproteobacteria</taxon>
        <taxon>Hyphomicrobiales</taxon>
        <taxon>Cohaesibacteraceae</taxon>
    </lineage>
</organism>
<dbReference type="SUPFAM" id="SSF160631">
    <property type="entry name" value="SMI1/KNR4-like"/>
    <property type="match status" value="1"/>
</dbReference>
<evidence type="ECO:0000259" key="1">
    <source>
        <dbReference type="SMART" id="SM00860"/>
    </source>
</evidence>
<feature type="domain" description="Knr4/Smi1-like" evidence="1">
    <location>
        <begin position="28"/>
        <end position="147"/>
    </location>
</feature>
<dbReference type="EMBL" id="OBEL01000004">
    <property type="protein sequence ID" value="SNZ20468.1"/>
    <property type="molecule type" value="Genomic_DNA"/>
</dbReference>
<dbReference type="InterPro" id="IPR018958">
    <property type="entry name" value="Knr4/Smi1-like_dom"/>
</dbReference>
<dbReference type="OrthoDB" id="7467508at2"/>
<dbReference type="AlphaFoldDB" id="A0A285PG98"/>
<proteinExistence type="predicted"/>
<dbReference type="Proteomes" id="UP000219439">
    <property type="component" value="Unassembled WGS sequence"/>
</dbReference>
<dbReference type="InterPro" id="IPR037883">
    <property type="entry name" value="Knr4/Smi1-like_sf"/>
</dbReference>
<accession>A0A285PG98</accession>
<evidence type="ECO:0000313" key="3">
    <source>
        <dbReference type="Proteomes" id="UP000219439"/>
    </source>
</evidence>
<evidence type="ECO:0000313" key="2">
    <source>
        <dbReference type="EMBL" id="SNZ20468.1"/>
    </source>
</evidence>
<dbReference type="Gene3D" id="3.40.1580.10">
    <property type="entry name" value="SMI1/KNR4-like"/>
    <property type="match status" value="1"/>
</dbReference>
<sequence>MMQNFDYLQDCRKLYDQRLLSKFGPPVGAAEVEITELQAKLDKNLPIAYRQFLLWMGKDKYGALKGSEWFIDEVYENGEFLEEFLAENEVKGMASNPIVCFFSHQAYMAAWFSLDNPQPDPLCEFYSEVSSNSVPVNVGPFSSFLLKELQGVAETLV</sequence>
<gene>
    <name evidence="2" type="ORF">SAMN06265368_3571</name>
</gene>
<dbReference type="RefSeq" id="WP_097154810.1">
    <property type="nucleotide sequence ID" value="NZ_OBEL01000004.1"/>
</dbReference>
<name>A0A285PG98_9HYPH</name>
<reference evidence="2 3" key="1">
    <citation type="submission" date="2017-09" db="EMBL/GenBank/DDBJ databases">
        <authorList>
            <person name="Ehlers B."/>
            <person name="Leendertz F.H."/>
        </authorList>
    </citation>
    <scope>NUCLEOTIDE SEQUENCE [LARGE SCALE GENOMIC DNA]</scope>
    <source>
        <strain evidence="2 3">DSM 18289</strain>
    </source>
</reference>
<protein>
    <recommendedName>
        <fullName evidence="1">Knr4/Smi1-like domain-containing protein</fullName>
    </recommendedName>
</protein>
<keyword evidence="3" id="KW-1185">Reference proteome</keyword>
<dbReference type="SMART" id="SM00860">
    <property type="entry name" value="SMI1_KNR4"/>
    <property type="match status" value="1"/>
</dbReference>